<dbReference type="GO" id="GO:0000793">
    <property type="term" value="C:condensed chromosome"/>
    <property type="evidence" value="ECO:0007669"/>
    <property type="project" value="TreeGrafter"/>
</dbReference>
<gene>
    <name evidence="1" type="ORF">NPIL_48491</name>
</gene>
<dbReference type="GO" id="GO:0031297">
    <property type="term" value="P:replication fork processing"/>
    <property type="evidence" value="ECO:0007669"/>
    <property type="project" value="TreeGrafter"/>
</dbReference>
<dbReference type="OrthoDB" id="616263at2759"/>
<dbReference type="GO" id="GO:0003697">
    <property type="term" value="F:single-stranded DNA binding"/>
    <property type="evidence" value="ECO:0007669"/>
    <property type="project" value="TreeGrafter"/>
</dbReference>
<evidence type="ECO:0008006" key="3">
    <source>
        <dbReference type="Google" id="ProtNLM"/>
    </source>
</evidence>
<evidence type="ECO:0000313" key="1">
    <source>
        <dbReference type="EMBL" id="GFS47895.1"/>
    </source>
</evidence>
<dbReference type="GO" id="GO:0003690">
    <property type="term" value="F:double-stranded DNA binding"/>
    <property type="evidence" value="ECO:0007669"/>
    <property type="project" value="TreeGrafter"/>
</dbReference>
<dbReference type="GO" id="GO:0005634">
    <property type="term" value="C:nucleus"/>
    <property type="evidence" value="ECO:0007669"/>
    <property type="project" value="TreeGrafter"/>
</dbReference>
<keyword evidence="2" id="KW-1185">Reference proteome</keyword>
<comment type="caution">
    <text evidence="1">The sequence shown here is derived from an EMBL/GenBank/DDBJ whole genome shotgun (WGS) entry which is preliminary data.</text>
</comment>
<dbReference type="Gene3D" id="3.30.420.10">
    <property type="entry name" value="Ribonuclease H-like superfamily/Ribonuclease H"/>
    <property type="match status" value="1"/>
</dbReference>
<reference evidence="1" key="1">
    <citation type="submission" date="2020-08" db="EMBL/GenBank/DDBJ databases">
        <title>Multicomponent nature underlies the extraordinary mechanical properties of spider dragline silk.</title>
        <authorList>
            <person name="Kono N."/>
            <person name="Nakamura H."/>
            <person name="Mori M."/>
            <person name="Yoshida Y."/>
            <person name="Ohtoshi R."/>
            <person name="Malay A.D."/>
            <person name="Moran D.A.P."/>
            <person name="Tomita M."/>
            <person name="Numata K."/>
            <person name="Arakawa K."/>
        </authorList>
    </citation>
    <scope>NUCLEOTIDE SEQUENCE</scope>
</reference>
<accession>A0A8X6JZB6</accession>
<dbReference type="GO" id="GO:0000014">
    <property type="term" value="F:single-stranded DNA endodeoxyribonuclease activity"/>
    <property type="evidence" value="ECO:0007669"/>
    <property type="project" value="TreeGrafter"/>
</dbReference>
<name>A0A8X6JZB6_NEPPI</name>
<organism evidence="1 2">
    <name type="scientific">Nephila pilipes</name>
    <name type="common">Giant wood spider</name>
    <name type="synonym">Nephila maculata</name>
    <dbReference type="NCBI Taxonomy" id="299642"/>
    <lineage>
        <taxon>Eukaryota</taxon>
        <taxon>Metazoa</taxon>
        <taxon>Ecdysozoa</taxon>
        <taxon>Arthropoda</taxon>
        <taxon>Chelicerata</taxon>
        <taxon>Arachnida</taxon>
        <taxon>Araneae</taxon>
        <taxon>Araneomorphae</taxon>
        <taxon>Entelegynae</taxon>
        <taxon>Araneoidea</taxon>
        <taxon>Nephilidae</taxon>
        <taxon>Nephila</taxon>
    </lineage>
</organism>
<dbReference type="PANTHER" id="PTHR46060">
    <property type="entry name" value="MARINER MOS1 TRANSPOSASE-LIKE PROTEIN"/>
    <property type="match status" value="1"/>
</dbReference>
<dbReference type="PANTHER" id="PTHR46060:SF2">
    <property type="entry name" value="HISTONE-LYSINE N-METHYLTRANSFERASE SETMAR"/>
    <property type="match status" value="1"/>
</dbReference>
<dbReference type="Proteomes" id="UP000887013">
    <property type="component" value="Unassembled WGS sequence"/>
</dbReference>
<dbReference type="EMBL" id="BMAW01091086">
    <property type="protein sequence ID" value="GFS47895.1"/>
    <property type="molecule type" value="Genomic_DNA"/>
</dbReference>
<dbReference type="GO" id="GO:0042800">
    <property type="term" value="F:histone H3K4 methyltransferase activity"/>
    <property type="evidence" value="ECO:0007669"/>
    <property type="project" value="TreeGrafter"/>
</dbReference>
<sequence>MIHYDFMKPGSSITAEINCNPLDETMQKLFKKQTGLVNRSNPILLHDNARHSLPPTAQMPVSNLPELVLDLLHHPPYSPYLDETNYQRVKLTI</sequence>
<dbReference type="InterPro" id="IPR052709">
    <property type="entry name" value="Transposase-MT_Hybrid"/>
</dbReference>
<evidence type="ECO:0000313" key="2">
    <source>
        <dbReference type="Proteomes" id="UP000887013"/>
    </source>
</evidence>
<dbReference type="GO" id="GO:0000729">
    <property type="term" value="P:DNA double-strand break processing"/>
    <property type="evidence" value="ECO:0007669"/>
    <property type="project" value="TreeGrafter"/>
</dbReference>
<dbReference type="AlphaFoldDB" id="A0A8X6JZB6"/>
<dbReference type="GO" id="GO:0006303">
    <property type="term" value="P:double-strand break repair via nonhomologous end joining"/>
    <property type="evidence" value="ECO:0007669"/>
    <property type="project" value="TreeGrafter"/>
</dbReference>
<proteinExistence type="predicted"/>
<dbReference type="GO" id="GO:0015074">
    <property type="term" value="P:DNA integration"/>
    <property type="evidence" value="ECO:0007669"/>
    <property type="project" value="TreeGrafter"/>
</dbReference>
<dbReference type="GO" id="GO:0035861">
    <property type="term" value="C:site of double-strand break"/>
    <property type="evidence" value="ECO:0007669"/>
    <property type="project" value="TreeGrafter"/>
</dbReference>
<protein>
    <recommendedName>
        <fullName evidence="3">Histone-lysine N-methyltransferase SETMAR</fullName>
    </recommendedName>
</protein>
<dbReference type="GO" id="GO:0046975">
    <property type="term" value="F:histone H3K36 methyltransferase activity"/>
    <property type="evidence" value="ECO:0007669"/>
    <property type="project" value="TreeGrafter"/>
</dbReference>
<dbReference type="GO" id="GO:0044547">
    <property type="term" value="F:DNA topoisomerase binding"/>
    <property type="evidence" value="ECO:0007669"/>
    <property type="project" value="TreeGrafter"/>
</dbReference>
<dbReference type="InterPro" id="IPR036397">
    <property type="entry name" value="RNaseH_sf"/>
</dbReference>
<dbReference type="GO" id="GO:0044774">
    <property type="term" value="P:mitotic DNA integrity checkpoint signaling"/>
    <property type="evidence" value="ECO:0007669"/>
    <property type="project" value="TreeGrafter"/>
</dbReference>